<evidence type="ECO:0000256" key="6">
    <source>
        <dbReference type="RuleBase" id="RU004106"/>
    </source>
</evidence>
<keyword evidence="10" id="KW-1185">Reference proteome</keyword>
<sequence length="422" mass="46692">MASNTGSVPTMSGLIQAGVDTTHTEIKTDSNLAGLDASKLHITRSTTLRKVPEVNSDEVWNFKHCTDHMMTVTWTADHGWHEPEIKPYGPFQMMPTASVLHYATSCFEGMKVYRGYDEKLRVFRPDLNCARLLTSSARLALPEFDPPELEKLLKTFLGLDGPRWLPKSRPGNFLYVRPTVIGSGEELGVSTPAEVMLYIIAAPWPEFSGSKDGQPPKPPGLKLLASKDDVRAWPGGFGHTKVSANYGPSFLSHMEGRKRGYDQILWLLGSDFKVTEAGASNFFVVWKTKEGKTELVTAPLTDKIILAGVTRRSVLELARTRLVAGSEELTADVGPLEVVERAFTMLEIEEANKDGRLIEAFVSGTAFFITPVKSINFRDNEVEIPMGKGDSGHYAAAFKSWLGDIMYGNVQHEWGVVIEEKE</sequence>
<keyword evidence="4 8" id="KW-0808">Transferase</keyword>
<protein>
    <recommendedName>
        <fullName evidence="8">Branched-chain-amino-acid aminotransferase</fullName>
        <ecNumber evidence="8">2.6.1.42</ecNumber>
    </recommendedName>
</protein>
<proteinExistence type="inferred from homology"/>
<evidence type="ECO:0000256" key="2">
    <source>
        <dbReference type="ARBA" id="ARBA00009320"/>
    </source>
</evidence>
<dbReference type="Proteomes" id="UP001629113">
    <property type="component" value="Unassembled WGS sequence"/>
</dbReference>
<evidence type="ECO:0000256" key="1">
    <source>
        <dbReference type="ARBA" id="ARBA00001933"/>
    </source>
</evidence>
<dbReference type="InterPro" id="IPR043132">
    <property type="entry name" value="BCAT-like_C"/>
</dbReference>
<dbReference type="InterPro" id="IPR043131">
    <property type="entry name" value="BCAT-like_N"/>
</dbReference>
<keyword evidence="8" id="KW-0100">Branched-chain amino acid biosynthesis</keyword>
<evidence type="ECO:0000256" key="5">
    <source>
        <dbReference type="ARBA" id="ARBA00022898"/>
    </source>
</evidence>
<dbReference type="InterPro" id="IPR018300">
    <property type="entry name" value="Aminotrans_IV_CS"/>
</dbReference>
<organism evidence="9 10">
    <name type="scientific">Phlyctema vagabunda</name>
    <dbReference type="NCBI Taxonomy" id="108571"/>
    <lineage>
        <taxon>Eukaryota</taxon>
        <taxon>Fungi</taxon>
        <taxon>Dikarya</taxon>
        <taxon>Ascomycota</taxon>
        <taxon>Pezizomycotina</taxon>
        <taxon>Leotiomycetes</taxon>
        <taxon>Helotiales</taxon>
        <taxon>Dermateaceae</taxon>
        <taxon>Phlyctema</taxon>
    </lineage>
</organism>
<comment type="similarity">
    <text evidence="2 6">Belongs to the class-IV pyridoxal-phosphate-dependent aminotransferase family.</text>
</comment>
<dbReference type="PANTHER" id="PTHR11825">
    <property type="entry name" value="SUBGROUP IIII AMINOTRANSFERASE"/>
    <property type="match status" value="1"/>
</dbReference>
<dbReference type="SUPFAM" id="SSF56752">
    <property type="entry name" value="D-aminoacid aminotransferase-like PLP-dependent enzymes"/>
    <property type="match status" value="1"/>
</dbReference>
<keyword evidence="3 8" id="KW-0032">Aminotransferase</keyword>
<dbReference type="PANTHER" id="PTHR11825:SF69">
    <property type="entry name" value="BRANCHED-CHAIN-AMINO-ACID AMINOTRANSFERASE"/>
    <property type="match status" value="1"/>
</dbReference>
<dbReference type="PIRSF" id="PIRSF006468">
    <property type="entry name" value="BCAT1"/>
    <property type="match status" value="1"/>
</dbReference>
<comment type="catalytic activity">
    <reaction evidence="8">
        <text>L-isoleucine + 2-oxoglutarate = (S)-3-methyl-2-oxopentanoate + L-glutamate</text>
        <dbReference type="Rhea" id="RHEA:24801"/>
        <dbReference type="ChEBI" id="CHEBI:16810"/>
        <dbReference type="ChEBI" id="CHEBI:29985"/>
        <dbReference type="ChEBI" id="CHEBI:35146"/>
        <dbReference type="ChEBI" id="CHEBI:58045"/>
        <dbReference type="EC" id="2.6.1.42"/>
    </reaction>
</comment>
<reference evidence="9 10" key="1">
    <citation type="submission" date="2024-06" db="EMBL/GenBank/DDBJ databases">
        <title>Complete genome of Phlyctema vagabunda strain 19-DSS-EL-015.</title>
        <authorList>
            <person name="Fiorenzani C."/>
        </authorList>
    </citation>
    <scope>NUCLEOTIDE SEQUENCE [LARGE SCALE GENOMIC DNA]</scope>
    <source>
        <strain evidence="9 10">19-DSS-EL-015</strain>
    </source>
</reference>
<dbReference type="InterPro" id="IPR036038">
    <property type="entry name" value="Aminotransferase-like"/>
</dbReference>
<keyword evidence="8" id="KW-0028">Amino-acid biosynthesis</keyword>
<comment type="caution">
    <text evidence="9">The sequence shown here is derived from an EMBL/GenBank/DDBJ whole genome shotgun (WGS) entry which is preliminary data.</text>
</comment>
<gene>
    <name evidence="9" type="ORF">PVAG01_05617</name>
</gene>
<dbReference type="EMBL" id="JBFCZG010000004">
    <property type="protein sequence ID" value="KAL3423870.1"/>
    <property type="molecule type" value="Genomic_DNA"/>
</dbReference>
<accession>A0ABR4PKJ8</accession>
<comment type="catalytic activity">
    <reaction evidence="8">
        <text>L-valine + 2-oxoglutarate = 3-methyl-2-oxobutanoate + L-glutamate</text>
        <dbReference type="Rhea" id="RHEA:24813"/>
        <dbReference type="ChEBI" id="CHEBI:11851"/>
        <dbReference type="ChEBI" id="CHEBI:16810"/>
        <dbReference type="ChEBI" id="CHEBI:29985"/>
        <dbReference type="ChEBI" id="CHEBI:57762"/>
        <dbReference type="EC" id="2.6.1.42"/>
    </reaction>
</comment>
<dbReference type="InterPro" id="IPR001544">
    <property type="entry name" value="Aminotrans_IV"/>
</dbReference>
<dbReference type="InterPro" id="IPR005786">
    <property type="entry name" value="B_amino_transII"/>
</dbReference>
<evidence type="ECO:0000256" key="7">
    <source>
        <dbReference type="RuleBase" id="RU004516"/>
    </source>
</evidence>
<comment type="catalytic activity">
    <reaction evidence="8">
        <text>L-leucine + 2-oxoglutarate = 4-methyl-2-oxopentanoate + L-glutamate</text>
        <dbReference type="Rhea" id="RHEA:18321"/>
        <dbReference type="ChEBI" id="CHEBI:16810"/>
        <dbReference type="ChEBI" id="CHEBI:17865"/>
        <dbReference type="ChEBI" id="CHEBI:29985"/>
        <dbReference type="ChEBI" id="CHEBI:57427"/>
        <dbReference type="EC" id="2.6.1.42"/>
    </reaction>
</comment>
<dbReference type="GO" id="GO:0008483">
    <property type="term" value="F:transaminase activity"/>
    <property type="evidence" value="ECO:0007669"/>
    <property type="project" value="UniProtKB-KW"/>
</dbReference>
<dbReference type="PROSITE" id="PS00770">
    <property type="entry name" value="AA_TRANSFER_CLASS_4"/>
    <property type="match status" value="1"/>
</dbReference>
<dbReference type="InterPro" id="IPR033939">
    <property type="entry name" value="BCAT_family"/>
</dbReference>
<dbReference type="Gene3D" id="3.30.470.10">
    <property type="match status" value="1"/>
</dbReference>
<name>A0ABR4PKJ8_9HELO</name>
<dbReference type="EC" id="2.6.1.42" evidence="8"/>
<evidence type="ECO:0000313" key="9">
    <source>
        <dbReference type="EMBL" id="KAL3423870.1"/>
    </source>
</evidence>
<keyword evidence="5 7" id="KW-0663">Pyridoxal phosphate</keyword>
<comment type="cofactor">
    <cofactor evidence="1 7">
        <name>pyridoxal 5'-phosphate</name>
        <dbReference type="ChEBI" id="CHEBI:597326"/>
    </cofactor>
</comment>
<dbReference type="Gene3D" id="3.20.10.10">
    <property type="entry name" value="D-amino Acid Aminotransferase, subunit A, domain 2"/>
    <property type="match status" value="1"/>
</dbReference>
<dbReference type="Pfam" id="PF01063">
    <property type="entry name" value="Aminotran_4"/>
    <property type="match status" value="1"/>
</dbReference>
<evidence type="ECO:0000256" key="4">
    <source>
        <dbReference type="ARBA" id="ARBA00022679"/>
    </source>
</evidence>
<dbReference type="CDD" id="cd01557">
    <property type="entry name" value="BCAT_beta_family"/>
    <property type="match status" value="1"/>
</dbReference>
<evidence type="ECO:0000256" key="8">
    <source>
        <dbReference type="RuleBase" id="RU004517"/>
    </source>
</evidence>
<evidence type="ECO:0000313" key="10">
    <source>
        <dbReference type="Proteomes" id="UP001629113"/>
    </source>
</evidence>
<evidence type="ECO:0000256" key="3">
    <source>
        <dbReference type="ARBA" id="ARBA00022576"/>
    </source>
</evidence>